<dbReference type="UniPathway" id="UPA00143"/>
<evidence type="ECO:0000259" key="7">
    <source>
        <dbReference type="PROSITE" id="PS51081"/>
    </source>
</evidence>
<evidence type="ECO:0000256" key="1">
    <source>
        <dbReference type="ARBA" id="ARBA00022723"/>
    </source>
</evidence>
<dbReference type="PANTHER" id="PTHR46632">
    <property type="entry name" value="E3 UBIQUITIN-PROTEIN LIGASE SINA-LIKE 4"/>
    <property type="match status" value="1"/>
</dbReference>
<feature type="compositionally biased region" description="Polar residues" evidence="6">
    <location>
        <begin position="12"/>
        <end position="28"/>
    </location>
</feature>
<keyword evidence="9" id="KW-1185">Reference proteome</keyword>
<dbReference type="InterPro" id="IPR013010">
    <property type="entry name" value="Znf_SIAH"/>
</dbReference>
<dbReference type="Pfam" id="PF21361">
    <property type="entry name" value="Sina_ZnF"/>
    <property type="match status" value="1"/>
</dbReference>
<evidence type="ECO:0000256" key="5">
    <source>
        <dbReference type="PROSITE-ProRule" id="PRU00455"/>
    </source>
</evidence>
<sequence>MARKSSKKPRTSAANTRESPQSTYTASPQPAEARGGFGSLDDDDEEMVNLTTPSAMDSENKVPGSLSVTLTDPEVLDCPICLEPLIPPVYQMHNNCGSCSCPIGSSRCRAIERVLDSVRVPCPNALHGCTESPVYNEKLNHEKTCRHSPCSCPHPDCSYTGLPSSVYSHFATIHPTSSKLFFTNSKIHVSLGPDQGYVFLQYELDDTLFVLSRKSLSIGSAVALYCIGPISSERKFVYEVVAVDGVGFVKLKALAETRAVWLRGQLPGNKILFVPKDFVGADGKLQLEVTITRAKLELESITRAKNYKPIFYESDEFDC</sequence>
<dbReference type="EMBL" id="BKCP01004372">
    <property type="protein sequence ID" value="GER30615.1"/>
    <property type="molecule type" value="Genomic_DNA"/>
</dbReference>
<proteinExistence type="predicted"/>
<dbReference type="OrthoDB" id="4788989at2759"/>
<keyword evidence="2 5" id="KW-0863">Zinc-finger</keyword>
<evidence type="ECO:0000313" key="9">
    <source>
        <dbReference type="Proteomes" id="UP000325081"/>
    </source>
</evidence>
<evidence type="ECO:0000256" key="4">
    <source>
        <dbReference type="ARBA" id="ARBA00024004"/>
    </source>
</evidence>
<dbReference type="GO" id="GO:0008270">
    <property type="term" value="F:zinc ion binding"/>
    <property type="evidence" value="ECO:0007669"/>
    <property type="project" value="UniProtKB-KW"/>
</dbReference>
<keyword evidence="3" id="KW-0862">Zinc</keyword>
<evidence type="ECO:0000256" key="6">
    <source>
        <dbReference type="SAM" id="MobiDB-lite"/>
    </source>
</evidence>
<comment type="function">
    <text evidence="4">E3 ubiquitin-protein ligase that mediates ubiquitination and subsequent proteasomal degradation of target proteins. E3 ubiquitin ligases accept ubiquitin from an E2 ubiquitin-conjugating enzyme in the form of a thioester and then directly transfers the ubiquitin to targeted substrates. It probably triggers the ubiquitin-mediated degradation of different substrates.</text>
</comment>
<evidence type="ECO:0000256" key="2">
    <source>
        <dbReference type="ARBA" id="ARBA00022771"/>
    </source>
</evidence>
<accession>A0A5A7PCF1</accession>
<name>A0A5A7PCF1_STRAF</name>
<dbReference type="PROSITE" id="PS51081">
    <property type="entry name" value="ZF_SIAH"/>
    <property type="match status" value="1"/>
</dbReference>
<feature type="domain" description="SIAH-type" evidence="7">
    <location>
        <begin position="117"/>
        <end position="175"/>
    </location>
</feature>
<reference evidence="9" key="1">
    <citation type="journal article" date="2019" name="Curr. Biol.">
        <title>Genome Sequence of Striga asiatica Provides Insight into the Evolution of Plant Parasitism.</title>
        <authorList>
            <person name="Yoshida S."/>
            <person name="Kim S."/>
            <person name="Wafula E.K."/>
            <person name="Tanskanen J."/>
            <person name="Kim Y.M."/>
            <person name="Honaas L."/>
            <person name="Yang Z."/>
            <person name="Spallek T."/>
            <person name="Conn C.E."/>
            <person name="Ichihashi Y."/>
            <person name="Cheong K."/>
            <person name="Cui S."/>
            <person name="Der J.P."/>
            <person name="Gundlach H."/>
            <person name="Jiao Y."/>
            <person name="Hori C."/>
            <person name="Ishida J.K."/>
            <person name="Kasahara H."/>
            <person name="Kiba T."/>
            <person name="Kim M.S."/>
            <person name="Koo N."/>
            <person name="Laohavisit A."/>
            <person name="Lee Y.H."/>
            <person name="Lumba S."/>
            <person name="McCourt P."/>
            <person name="Mortimer J.C."/>
            <person name="Mutuku J.M."/>
            <person name="Nomura T."/>
            <person name="Sasaki-Sekimoto Y."/>
            <person name="Seto Y."/>
            <person name="Wang Y."/>
            <person name="Wakatake T."/>
            <person name="Sakakibara H."/>
            <person name="Demura T."/>
            <person name="Yamaguchi S."/>
            <person name="Yoneyama K."/>
            <person name="Manabe R.I."/>
            <person name="Nelson D.C."/>
            <person name="Schulman A.H."/>
            <person name="Timko M.P."/>
            <person name="dePamphilis C.W."/>
            <person name="Choi D."/>
            <person name="Shirasu K."/>
        </authorList>
    </citation>
    <scope>NUCLEOTIDE SEQUENCE [LARGE SCALE GENOMIC DNA]</scope>
    <source>
        <strain evidence="9">cv. UVA1</strain>
    </source>
</reference>
<dbReference type="PANTHER" id="PTHR46632:SF16">
    <property type="entry name" value="E3 UBIQUITIN-PROTEIN LIGASE SINA-LIKE 10"/>
    <property type="match status" value="1"/>
</dbReference>
<feature type="compositionally biased region" description="Basic residues" evidence="6">
    <location>
        <begin position="1"/>
        <end position="10"/>
    </location>
</feature>
<dbReference type="InterPro" id="IPR013083">
    <property type="entry name" value="Znf_RING/FYVE/PHD"/>
</dbReference>
<protein>
    <submittedName>
        <fullName evidence="8">E3 ubiquitin-protein ligase</fullName>
    </submittedName>
</protein>
<dbReference type="AlphaFoldDB" id="A0A5A7PCF1"/>
<dbReference type="SUPFAM" id="SSF49599">
    <property type="entry name" value="TRAF domain-like"/>
    <property type="match status" value="1"/>
</dbReference>
<feature type="region of interest" description="Disordered" evidence="6">
    <location>
        <begin position="1"/>
        <end position="45"/>
    </location>
</feature>
<evidence type="ECO:0000256" key="3">
    <source>
        <dbReference type="ARBA" id="ARBA00022833"/>
    </source>
</evidence>
<keyword evidence="1" id="KW-0479">Metal-binding</keyword>
<organism evidence="8 9">
    <name type="scientific">Striga asiatica</name>
    <name type="common">Asiatic witchweed</name>
    <name type="synonym">Buchnera asiatica</name>
    <dbReference type="NCBI Taxonomy" id="4170"/>
    <lineage>
        <taxon>Eukaryota</taxon>
        <taxon>Viridiplantae</taxon>
        <taxon>Streptophyta</taxon>
        <taxon>Embryophyta</taxon>
        <taxon>Tracheophyta</taxon>
        <taxon>Spermatophyta</taxon>
        <taxon>Magnoliopsida</taxon>
        <taxon>eudicotyledons</taxon>
        <taxon>Gunneridae</taxon>
        <taxon>Pentapetalae</taxon>
        <taxon>asterids</taxon>
        <taxon>lamiids</taxon>
        <taxon>Lamiales</taxon>
        <taxon>Orobanchaceae</taxon>
        <taxon>Buchnereae</taxon>
        <taxon>Striga</taxon>
    </lineage>
</organism>
<comment type="caution">
    <text evidence="8">The sequence shown here is derived from an EMBL/GenBank/DDBJ whole genome shotgun (WGS) entry which is preliminary data.</text>
</comment>
<gene>
    <name evidence="8" type="ORF">STAS_06567</name>
</gene>
<dbReference type="Gene3D" id="3.30.40.10">
    <property type="entry name" value="Zinc/RING finger domain, C3HC4 (zinc finger)"/>
    <property type="match status" value="1"/>
</dbReference>
<dbReference type="InterPro" id="IPR044286">
    <property type="entry name" value="SINL_plant"/>
</dbReference>
<evidence type="ECO:0000313" key="8">
    <source>
        <dbReference type="EMBL" id="GER30615.1"/>
    </source>
</evidence>
<dbReference type="GO" id="GO:0016567">
    <property type="term" value="P:protein ubiquitination"/>
    <property type="evidence" value="ECO:0007669"/>
    <property type="project" value="UniProtKB-UniPathway"/>
</dbReference>
<dbReference type="Proteomes" id="UP000325081">
    <property type="component" value="Unassembled WGS sequence"/>
</dbReference>